<dbReference type="GO" id="GO:0003676">
    <property type="term" value="F:nucleic acid binding"/>
    <property type="evidence" value="ECO:0007669"/>
    <property type="project" value="InterPro"/>
</dbReference>
<accession>A0A7R8WUK1</accession>
<proteinExistence type="predicted"/>
<dbReference type="EMBL" id="OB684952">
    <property type="protein sequence ID" value="CAD7237116.1"/>
    <property type="molecule type" value="Genomic_DNA"/>
</dbReference>
<gene>
    <name evidence="1" type="ORF">CTOB1V02_LOCUS14931</name>
</gene>
<name>A0A7R8WUK1_9CRUS</name>
<reference evidence="1" key="1">
    <citation type="submission" date="2020-11" db="EMBL/GenBank/DDBJ databases">
        <authorList>
            <person name="Tran Van P."/>
        </authorList>
    </citation>
    <scope>NUCLEOTIDE SEQUENCE</scope>
</reference>
<evidence type="ECO:0000313" key="1">
    <source>
        <dbReference type="EMBL" id="CAD7237116.1"/>
    </source>
</evidence>
<dbReference type="AlphaFoldDB" id="A0A7R8WUK1"/>
<dbReference type="InterPro" id="IPR012337">
    <property type="entry name" value="RNaseH-like_sf"/>
</dbReference>
<protein>
    <recommendedName>
        <fullName evidence="2">Exonuclease domain-containing protein</fullName>
    </recommendedName>
</protein>
<sequence>QYLKTSLAEALRDFRAWLRRKSGRFKILVAHNADFDARVLKENARRANVDFRRDIQGFACTYKIFKNKPGYSKGNCSLSELYLNAGGCPSAVELHSAEGDIKALKFVVQKSGITKMDYLKYTTVFL</sequence>
<organism evidence="1">
    <name type="scientific">Cyprideis torosa</name>
    <dbReference type="NCBI Taxonomy" id="163714"/>
    <lineage>
        <taxon>Eukaryota</taxon>
        <taxon>Metazoa</taxon>
        <taxon>Ecdysozoa</taxon>
        <taxon>Arthropoda</taxon>
        <taxon>Crustacea</taxon>
        <taxon>Oligostraca</taxon>
        <taxon>Ostracoda</taxon>
        <taxon>Podocopa</taxon>
        <taxon>Podocopida</taxon>
        <taxon>Cytherocopina</taxon>
        <taxon>Cytheroidea</taxon>
        <taxon>Cytherideidae</taxon>
        <taxon>Cyprideis</taxon>
    </lineage>
</organism>
<evidence type="ECO:0008006" key="2">
    <source>
        <dbReference type="Google" id="ProtNLM"/>
    </source>
</evidence>
<feature type="non-terminal residue" evidence="1">
    <location>
        <position position="126"/>
    </location>
</feature>
<dbReference type="InterPro" id="IPR036397">
    <property type="entry name" value="RNaseH_sf"/>
</dbReference>
<dbReference type="Gene3D" id="3.30.420.10">
    <property type="entry name" value="Ribonuclease H-like superfamily/Ribonuclease H"/>
    <property type="match status" value="1"/>
</dbReference>
<dbReference type="SUPFAM" id="SSF53098">
    <property type="entry name" value="Ribonuclease H-like"/>
    <property type="match status" value="1"/>
</dbReference>
<dbReference type="OrthoDB" id="7692185at2759"/>